<gene>
    <name evidence="1" type="ORF">QTG54_001337</name>
</gene>
<keyword evidence="2" id="KW-1185">Reference proteome</keyword>
<dbReference type="SUPFAM" id="SSF55797">
    <property type="entry name" value="PR-1-like"/>
    <property type="match status" value="1"/>
</dbReference>
<dbReference type="EMBL" id="JATAAI010000002">
    <property type="protein sequence ID" value="KAK1747374.1"/>
    <property type="molecule type" value="Genomic_DNA"/>
</dbReference>
<accession>A0AAD9DIH8</accession>
<evidence type="ECO:0000313" key="1">
    <source>
        <dbReference type="EMBL" id="KAK1747374.1"/>
    </source>
</evidence>
<name>A0AAD9DIH8_9STRA</name>
<reference evidence="1" key="1">
    <citation type="submission" date="2023-06" db="EMBL/GenBank/DDBJ databases">
        <title>Survivors Of The Sea: Transcriptome response of Skeletonema marinoi to long-term dormancy.</title>
        <authorList>
            <person name="Pinder M.I.M."/>
            <person name="Kourtchenko O."/>
            <person name="Robertson E.K."/>
            <person name="Larsson T."/>
            <person name="Maumus F."/>
            <person name="Osuna-Cruz C.M."/>
            <person name="Vancaester E."/>
            <person name="Stenow R."/>
            <person name="Vandepoele K."/>
            <person name="Ploug H."/>
            <person name="Bruchert V."/>
            <person name="Godhe A."/>
            <person name="Topel M."/>
        </authorList>
    </citation>
    <scope>NUCLEOTIDE SEQUENCE</scope>
    <source>
        <strain evidence="1">R05AC</strain>
    </source>
</reference>
<dbReference type="Gene3D" id="3.40.33.10">
    <property type="entry name" value="CAP"/>
    <property type="match status" value="1"/>
</dbReference>
<protein>
    <submittedName>
        <fullName evidence="1">Uncharacterized protein</fullName>
    </submittedName>
</protein>
<dbReference type="AlphaFoldDB" id="A0AAD9DIH8"/>
<organism evidence="1 2">
    <name type="scientific">Skeletonema marinoi</name>
    <dbReference type="NCBI Taxonomy" id="267567"/>
    <lineage>
        <taxon>Eukaryota</taxon>
        <taxon>Sar</taxon>
        <taxon>Stramenopiles</taxon>
        <taxon>Ochrophyta</taxon>
        <taxon>Bacillariophyta</taxon>
        <taxon>Coscinodiscophyceae</taxon>
        <taxon>Thalassiosirophycidae</taxon>
        <taxon>Thalassiosirales</taxon>
        <taxon>Skeletonemataceae</taxon>
        <taxon>Skeletonema</taxon>
        <taxon>Skeletonema marinoi-dohrnii complex</taxon>
    </lineage>
</organism>
<comment type="caution">
    <text evidence="1">The sequence shown here is derived from an EMBL/GenBank/DDBJ whole genome shotgun (WGS) entry which is preliminary data.</text>
</comment>
<dbReference type="InterPro" id="IPR035940">
    <property type="entry name" value="CAP_sf"/>
</dbReference>
<sequence length="118" mass="12796">MGLAADAKAGQKSCSTIVTQMVSSTIESRSASYQMGRQRVDVELARKCTFTQALWRAARFIGCGESVKSMGEGKMCRVQVCRYTRTGNCGMGSGVNWKGKMMEDFSNCGHACPPEGCF</sequence>
<dbReference type="Proteomes" id="UP001224775">
    <property type="component" value="Unassembled WGS sequence"/>
</dbReference>
<proteinExistence type="predicted"/>
<evidence type="ECO:0000313" key="2">
    <source>
        <dbReference type="Proteomes" id="UP001224775"/>
    </source>
</evidence>